<gene>
    <name evidence="3" type="ORF">ACFSQ6_05050</name>
</gene>
<proteinExistence type="predicted"/>
<protein>
    <submittedName>
        <fullName evidence="3">Glycosyltransferase family 4 protein</fullName>
        <ecNumber evidence="3">2.4.-.-</ecNumber>
    </submittedName>
</protein>
<evidence type="ECO:0000259" key="1">
    <source>
        <dbReference type="Pfam" id="PF00534"/>
    </source>
</evidence>
<dbReference type="Pfam" id="PF00534">
    <property type="entry name" value="Glycos_transf_1"/>
    <property type="match status" value="1"/>
</dbReference>
<evidence type="ECO:0000259" key="2">
    <source>
        <dbReference type="Pfam" id="PF13579"/>
    </source>
</evidence>
<sequence>MTISYMRVLFVHNYYQDLGGEDVVFHQEMNAMSEIAGYEVFSLTFRNEKGWKGLWQFGWSPWNIFAKKKLRAAIRRYKPDVIHFHNTQYACGPIVIRTAKKAGIPIVMSLHNFRLLCPSATLFYRGKLFTDSVHAEFPWKAIYHRVLDRSFAKTALTAISYWIHRRIGTWNMVDRYLVLAEFSKQLISNSSLNVAPQKFVVKPNFVEIRAAEMLPKRQNHYLYVGRLSDEKGILELLEALKDTSYSLRIVGSGPLENQVQEIIKNKTHLSYIGALPKDAVYEELLQCKALIVPSVCYEGGTPLTIIEGMMMHTPIIASHIGAIADAVIEGETGYCFEPTSPEAIVQAIQRFEMDSTATHFDITTRAAAQAQLVHSKKHIMALLQHEYDRVCTRNT</sequence>
<keyword evidence="3" id="KW-0328">Glycosyltransferase</keyword>
<dbReference type="EC" id="2.4.-.-" evidence="3"/>
<feature type="domain" description="Glycosyl transferase family 1" evidence="1">
    <location>
        <begin position="207"/>
        <end position="355"/>
    </location>
</feature>
<dbReference type="InterPro" id="IPR001296">
    <property type="entry name" value="Glyco_trans_1"/>
</dbReference>
<keyword evidence="3" id="KW-0808">Transferase</keyword>
<dbReference type="EMBL" id="JBHUMB010000006">
    <property type="protein sequence ID" value="MFD2742755.1"/>
    <property type="molecule type" value="Genomic_DNA"/>
</dbReference>
<dbReference type="GO" id="GO:0016757">
    <property type="term" value="F:glycosyltransferase activity"/>
    <property type="evidence" value="ECO:0007669"/>
    <property type="project" value="UniProtKB-KW"/>
</dbReference>
<accession>A0ABW5UBX9</accession>
<feature type="domain" description="Glycosyltransferase subfamily 4-like N-terminal" evidence="2">
    <location>
        <begin position="68"/>
        <end position="171"/>
    </location>
</feature>
<name>A0ABW5UBX9_9SPHI</name>
<dbReference type="Pfam" id="PF13579">
    <property type="entry name" value="Glyco_trans_4_4"/>
    <property type="match status" value="1"/>
</dbReference>
<dbReference type="RefSeq" id="WP_380884021.1">
    <property type="nucleotide sequence ID" value="NZ_JBHUMB010000006.1"/>
</dbReference>
<dbReference type="SUPFAM" id="SSF53756">
    <property type="entry name" value="UDP-Glycosyltransferase/glycogen phosphorylase"/>
    <property type="match status" value="1"/>
</dbReference>
<dbReference type="InterPro" id="IPR028098">
    <property type="entry name" value="Glyco_trans_4-like_N"/>
</dbReference>
<reference evidence="4" key="1">
    <citation type="journal article" date="2019" name="Int. J. Syst. Evol. Microbiol.">
        <title>The Global Catalogue of Microorganisms (GCM) 10K type strain sequencing project: providing services to taxonomists for standard genome sequencing and annotation.</title>
        <authorList>
            <consortium name="The Broad Institute Genomics Platform"/>
            <consortium name="The Broad Institute Genome Sequencing Center for Infectious Disease"/>
            <person name="Wu L."/>
            <person name="Ma J."/>
        </authorList>
    </citation>
    <scope>NUCLEOTIDE SEQUENCE [LARGE SCALE GENOMIC DNA]</scope>
    <source>
        <strain evidence="4">KCTC 42247</strain>
    </source>
</reference>
<dbReference type="PANTHER" id="PTHR45947:SF13">
    <property type="entry name" value="TRANSFERASE"/>
    <property type="match status" value="1"/>
</dbReference>
<comment type="caution">
    <text evidence="3">The sequence shown here is derived from an EMBL/GenBank/DDBJ whole genome shotgun (WGS) entry which is preliminary data.</text>
</comment>
<keyword evidence="4" id="KW-1185">Reference proteome</keyword>
<organism evidence="3 4">
    <name type="scientific">Sphingobacterium populi</name>
    <dbReference type="NCBI Taxonomy" id="1812824"/>
    <lineage>
        <taxon>Bacteria</taxon>
        <taxon>Pseudomonadati</taxon>
        <taxon>Bacteroidota</taxon>
        <taxon>Sphingobacteriia</taxon>
        <taxon>Sphingobacteriales</taxon>
        <taxon>Sphingobacteriaceae</taxon>
        <taxon>Sphingobacterium</taxon>
    </lineage>
</organism>
<dbReference type="Proteomes" id="UP001597418">
    <property type="component" value="Unassembled WGS sequence"/>
</dbReference>
<dbReference type="CDD" id="cd03801">
    <property type="entry name" value="GT4_PimA-like"/>
    <property type="match status" value="1"/>
</dbReference>
<dbReference type="InterPro" id="IPR050194">
    <property type="entry name" value="Glycosyltransferase_grp1"/>
</dbReference>
<dbReference type="Gene3D" id="3.40.50.2000">
    <property type="entry name" value="Glycogen Phosphorylase B"/>
    <property type="match status" value="2"/>
</dbReference>
<evidence type="ECO:0000313" key="4">
    <source>
        <dbReference type="Proteomes" id="UP001597418"/>
    </source>
</evidence>
<evidence type="ECO:0000313" key="3">
    <source>
        <dbReference type="EMBL" id="MFD2742755.1"/>
    </source>
</evidence>
<dbReference type="PANTHER" id="PTHR45947">
    <property type="entry name" value="SULFOQUINOVOSYL TRANSFERASE SQD2"/>
    <property type="match status" value="1"/>
</dbReference>